<name>A0ABW6M2Y1_9ACTN</name>
<accession>A0ABW6M2Y1</accession>
<evidence type="ECO:0000313" key="2">
    <source>
        <dbReference type="Proteomes" id="UP001601303"/>
    </source>
</evidence>
<keyword evidence="2" id="KW-1185">Reference proteome</keyword>
<reference evidence="1 2" key="1">
    <citation type="submission" date="2024-10" db="EMBL/GenBank/DDBJ databases">
        <title>The Natural Products Discovery Center: Release of the First 8490 Sequenced Strains for Exploring Actinobacteria Biosynthetic Diversity.</title>
        <authorList>
            <person name="Kalkreuter E."/>
            <person name="Kautsar S.A."/>
            <person name="Yang D."/>
            <person name="Bader C.D."/>
            <person name="Teijaro C.N."/>
            <person name="Fluegel L."/>
            <person name="Davis C.M."/>
            <person name="Simpson J.R."/>
            <person name="Lauterbach L."/>
            <person name="Steele A.D."/>
            <person name="Gui C."/>
            <person name="Meng S."/>
            <person name="Li G."/>
            <person name="Viehrig K."/>
            <person name="Ye F."/>
            <person name="Su P."/>
            <person name="Kiefer A.F."/>
            <person name="Nichols A."/>
            <person name="Cepeda A.J."/>
            <person name="Yan W."/>
            <person name="Fan B."/>
            <person name="Jiang Y."/>
            <person name="Adhikari A."/>
            <person name="Zheng C.-J."/>
            <person name="Schuster L."/>
            <person name="Cowan T.M."/>
            <person name="Smanski M.J."/>
            <person name="Chevrette M.G."/>
            <person name="De Carvalho L.P.S."/>
            <person name="Shen B."/>
        </authorList>
    </citation>
    <scope>NUCLEOTIDE SEQUENCE [LARGE SCALE GENOMIC DNA]</scope>
    <source>
        <strain evidence="1 2">NPDC006488</strain>
    </source>
</reference>
<dbReference type="RefSeq" id="WP_388107631.1">
    <property type="nucleotide sequence ID" value="NZ_JBIAHM010000006.1"/>
</dbReference>
<dbReference type="Proteomes" id="UP001601303">
    <property type="component" value="Unassembled WGS sequence"/>
</dbReference>
<dbReference type="EMBL" id="JBIAHM010000006">
    <property type="protein sequence ID" value="MFE9600486.1"/>
    <property type="molecule type" value="Genomic_DNA"/>
</dbReference>
<organism evidence="1 2">
    <name type="scientific">Streptomyces hokutonensis</name>
    <dbReference type="NCBI Taxonomy" id="1306990"/>
    <lineage>
        <taxon>Bacteria</taxon>
        <taxon>Bacillati</taxon>
        <taxon>Actinomycetota</taxon>
        <taxon>Actinomycetes</taxon>
        <taxon>Kitasatosporales</taxon>
        <taxon>Streptomycetaceae</taxon>
        <taxon>Streptomyces</taxon>
    </lineage>
</organism>
<protein>
    <submittedName>
        <fullName evidence="1">Uncharacterized protein</fullName>
    </submittedName>
</protein>
<proteinExistence type="predicted"/>
<sequence>MYHLTIDDFTDEDVAEFHRLMSELLTKCASMGEQHAPEGTWAPSTAGLFDQMAESMQLVAEVSRALNHTRAGIRRVGGRARQRLYDRVCGSHEGPAGLA</sequence>
<evidence type="ECO:0000313" key="1">
    <source>
        <dbReference type="EMBL" id="MFE9600486.1"/>
    </source>
</evidence>
<gene>
    <name evidence="1" type="ORF">ACFYNQ_18165</name>
</gene>
<comment type="caution">
    <text evidence="1">The sequence shown here is derived from an EMBL/GenBank/DDBJ whole genome shotgun (WGS) entry which is preliminary data.</text>
</comment>